<evidence type="ECO:0000256" key="6">
    <source>
        <dbReference type="ARBA" id="ARBA00023136"/>
    </source>
</evidence>
<reference evidence="10 11" key="1">
    <citation type="submission" date="2021-07" db="EMBL/GenBank/DDBJ databases">
        <title>Paenibacillus radiodurans sp. nov., isolated from the southeastern edge of Tengger Desert.</title>
        <authorList>
            <person name="Zhang G."/>
        </authorList>
    </citation>
    <scope>NUCLEOTIDE SEQUENCE [LARGE SCALE GENOMIC DNA]</scope>
    <source>
        <strain evidence="10 11">DT7-4</strain>
    </source>
</reference>
<keyword evidence="5 7" id="KW-1133">Transmembrane helix</keyword>
<dbReference type="Gene3D" id="1.20.1560.10">
    <property type="entry name" value="ABC transporter type 1, transmembrane domain"/>
    <property type="match status" value="1"/>
</dbReference>
<evidence type="ECO:0000259" key="9">
    <source>
        <dbReference type="PROSITE" id="PS50929"/>
    </source>
</evidence>
<keyword evidence="6 7" id="KW-0472">Membrane</keyword>
<dbReference type="PROSITE" id="PS50929">
    <property type="entry name" value="ABC_TM1F"/>
    <property type="match status" value="1"/>
</dbReference>
<dbReference type="InterPro" id="IPR027417">
    <property type="entry name" value="P-loop_NTPase"/>
</dbReference>
<dbReference type="SUPFAM" id="SSF90123">
    <property type="entry name" value="ABC transporter transmembrane region"/>
    <property type="match status" value="1"/>
</dbReference>
<proteinExistence type="predicted"/>
<keyword evidence="2 7" id="KW-0812">Transmembrane</keyword>
<name>A0ABS7D9F0_9BACL</name>
<evidence type="ECO:0000256" key="4">
    <source>
        <dbReference type="ARBA" id="ARBA00022840"/>
    </source>
</evidence>
<dbReference type="InterPro" id="IPR003439">
    <property type="entry name" value="ABC_transporter-like_ATP-bd"/>
</dbReference>
<dbReference type="CDD" id="cd07346">
    <property type="entry name" value="ABC_6TM_exporters"/>
    <property type="match status" value="1"/>
</dbReference>
<evidence type="ECO:0000256" key="1">
    <source>
        <dbReference type="ARBA" id="ARBA00004651"/>
    </source>
</evidence>
<protein>
    <submittedName>
        <fullName evidence="10">ABC transporter ATP-binding protein/permease</fullName>
    </submittedName>
</protein>
<accession>A0ABS7D9F0</accession>
<dbReference type="Pfam" id="PF00664">
    <property type="entry name" value="ABC_membrane"/>
    <property type="match status" value="1"/>
</dbReference>
<comment type="subcellular location">
    <subcellularLocation>
        <location evidence="1">Cell membrane</location>
        <topology evidence="1">Multi-pass membrane protein</topology>
    </subcellularLocation>
</comment>
<dbReference type="Gene3D" id="3.40.50.300">
    <property type="entry name" value="P-loop containing nucleotide triphosphate hydrolases"/>
    <property type="match status" value="1"/>
</dbReference>
<evidence type="ECO:0000256" key="2">
    <source>
        <dbReference type="ARBA" id="ARBA00022692"/>
    </source>
</evidence>
<dbReference type="InterPro" id="IPR036640">
    <property type="entry name" value="ABC1_TM_sf"/>
</dbReference>
<dbReference type="Pfam" id="PF00005">
    <property type="entry name" value="ABC_tran"/>
    <property type="match status" value="1"/>
</dbReference>
<dbReference type="Proteomes" id="UP000812277">
    <property type="component" value="Unassembled WGS sequence"/>
</dbReference>
<feature type="transmembrane region" description="Helical" evidence="7">
    <location>
        <begin position="243"/>
        <end position="263"/>
    </location>
</feature>
<keyword evidence="4 10" id="KW-0067">ATP-binding</keyword>
<evidence type="ECO:0000256" key="5">
    <source>
        <dbReference type="ARBA" id="ARBA00022989"/>
    </source>
</evidence>
<evidence type="ECO:0000259" key="8">
    <source>
        <dbReference type="PROSITE" id="PS50893"/>
    </source>
</evidence>
<dbReference type="PROSITE" id="PS50893">
    <property type="entry name" value="ABC_TRANSPORTER_2"/>
    <property type="match status" value="1"/>
</dbReference>
<evidence type="ECO:0000313" key="11">
    <source>
        <dbReference type="Proteomes" id="UP000812277"/>
    </source>
</evidence>
<dbReference type="RefSeq" id="WP_219873742.1">
    <property type="nucleotide sequence ID" value="NZ_JAHZIJ010000013.1"/>
</dbReference>
<evidence type="ECO:0000313" key="10">
    <source>
        <dbReference type="EMBL" id="MBW7476506.1"/>
    </source>
</evidence>
<dbReference type="SUPFAM" id="SSF52540">
    <property type="entry name" value="P-loop containing nucleoside triphosphate hydrolases"/>
    <property type="match status" value="1"/>
</dbReference>
<dbReference type="InterPro" id="IPR039421">
    <property type="entry name" value="Type_1_exporter"/>
</dbReference>
<sequence length="587" mass="65853">MSGIRIFMRLTPLLHIRWGLTVAAYICTFGSLVLNLVQPLLFSYLIDNVLIDKKTELLVPTMTIMVGCAIASVLFTLVRGGVFRYLGIRHTLDIRETMLRHLRKIPMPEIEKHGPGKFTALLGMDAAAMGNFVNHVLVELVSQFVVMSVAIIFLLYVDVWLGLMALVSIPLLLYIPILFKRPIERNVQICREHNEEIGTYLYEAIEGSREIRSFGLENWENERNRSLYIALVRASTRETLFRVLSGQIGAFVISMVMILLYWFGTHQVLDGTMTIGMLVASVTYLFNVLNPINAINSFYGELKQSEVALGRIEGFLETPLEAAATVDDLRRTLPFHQQSEIILSCKDVHVSYEGVNILQGLNLQIGRGQRIAFVGRSGSGKSSLFRTVMGFMQITSGEMRLGSKAMEDITRQELNEHISMVFQETHLFRGTIYENIIIGNLSATADEVNEAVRLANLGDLIDSLPDGIQTFIDHKGFQLSGGQRQRIGIARVLLRKPSVLILDEPTSALDRLSEEEVLVALKNLMRGKTTLMATHRLETIKEADLIYVLDKGRVVEAGNHASLMEQSGIYYSMIINSEMEEKEIVAV</sequence>
<feature type="transmembrane region" description="Helical" evidence="7">
    <location>
        <begin position="20"/>
        <end position="45"/>
    </location>
</feature>
<gene>
    <name evidence="10" type="ORF">K0T92_17365</name>
</gene>
<keyword evidence="11" id="KW-1185">Reference proteome</keyword>
<dbReference type="PANTHER" id="PTHR43394">
    <property type="entry name" value="ATP-DEPENDENT PERMEASE MDL1, MITOCHONDRIAL"/>
    <property type="match status" value="1"/>
</dbReference>
<organism evidence="10 11">
    <name type="scientific">Paenibacillus oenotherae</name>
    <dbReference type="NCBI Taxonomy" id="1435645"/>
    <lineage>
        <taxon>Bacteria</taxon>
        <taxon>Bacillati</taxon>
        <taxon>Bacillota</taxon>
        <taxon>Bacilli</taxon>
        <taxon>Bacillales</taxon>
        <taxon>Paenibacillaceae</taxon>
        <taxon>Paenibacillus</taxon>
    </lineage>
</organism>
<dbReference type="InterPro" id="IPR011527">
    <property type="entry name" value="ABC1_TM_dom"/>
</dbReference>
<feature type="domain" description="ABC transmembrane type-1" evidence="9">
    <location>
        <begin position="26"/>
        <end position="304"/>
    </location>
</feature>
<dbReference type="PANTHER" id="PTHR43394:SF1">
    <property type="entry name" value="ATP-BINDING CASSETTE SUB-FAMILY B MEMBER 10, MITOCHONDRIAL"/>
    <property type="match status" value="1"/>
</dbReference>
<dbReference type="SMART" id="SM00382">
    <property type="entry name" value="AAA"/>
    <property type="match status" value="1"/>
</dbReference>
<evidence type="ECO:0000256" key="3">
    <source>
        <dbReference type="ARBA" id="ARBA00022741"/>
    </source>
</evidence>
<evidence type="ECO:0000256" key="7">
    <source>
        <dbReference type="SAM" id="Phobius"/>
    </source>
</evidence>
<feature type="domain" description="ABC transporter" evidence="8">
    <location>
        <begin position="343"/>
        <end position="576"/>
    </location>
</feature>
<comment type="caution">
    <text evidence="10">The sequence shown here is derived from an EMBL/GenBank/DDBJ whole genome shotgun (WGS) entry which is preliminary data.</text>
</comment>
<feature type="transmembrane region" description="Helical" evidence="7">
    <location>
        <begin position="159"/>
        <end position="179"/>
    </location>
</feature>
<feature type="transmembrane region" description="Helical" evidence="7">
    <location>
        <begin position="57"/>
        <end position="78"/>
    </location>
</feature>
<dbReference type="PROSITE" id="PS00211">
    <property type="entry name" value="ABC_TRANSPORTER_1"/>
    <property type="match status" value="1"/>
</dbReference>
<dbReference type="EMBL" id="JAHZIJ010000013">
    <property type="protein sequence ID" value="MBW7476506.1"/>
    <property type="molecule type" value="Genomic_DNA"/>
</dbReference>
<dbReference type="InterPro" id="IPR003593">
    <property type="entry name" value="AAA+_ATPase"/>
</dbReference>
<keyword evidence="3" id="KW-0547">Nucleotide-binding</keyword>
<dbReference type="GO" id="GO:0005524">
    <property type="term" value="F:ATP binding"/>
    <property type="evidence" value="ECO:0007669"/>
    <property type="project" value="UniProtKB-KW"/>
</dbReference>
<feature type="transmembrane region" description="Helical" evidence="7">
    <location>
        <begin position="132"/>
        <end position="153"/>
    </location>
</feature>
<dbReference type="InterPro" id="IPR017871">
    <property type="entry name" value="ABC_transporter-like_CS"/>
</dbReference>